<dbReference type="SUPFAM" id="SSF56935">
    <property type="entry name" value="Porins"/>
    <property type="match status" value="1"/>
</dbReference>
<sequence length="434" mass="48172">MSIDNLIKRLAYSCLICSSAIGYTAHADDDGMEYAFSGFATVQAAKTITGKNDGEVWDVPQDNWELSQFNKIGLRLDVDLKHNLDFAAQFVSYGRTDYSPMVDWLYVRYSFTPEINMSFGKTRIPLYMYSDVLDVGYAYQWIAPPPAVYGLDPLRANDGIQFNWVTSMGNDWYSDLTIWAGRAQQDIPELGDGASFTVDNSFGFAWDVEWEWLNLRAVYYGGKGSVKTPQLDLLNAGVNGVATALAPAGVDLGDVQDRVSMEDRTIHFASIGANLDFGDYFFIGETTIVRTEDAPVYSDVNAFYLTAGYRLPANVTLSFTYSNNDDKAEDKTAALYSEATASAQGIIDNLPVDDNIKQQLSSGVAGTGIGINALGKSGFKQENTYTLGARWDFHPMAATKFEYVVQDRQKYNELGTEKFTVYPQAVRFSLDLVF</sequence>
<name>A0A5S9PKP4_9GAMM</name>
<evidence type="ECO:0000313" key="1">
    <source>
        <dbReference type="EMBL" id="CAA0104908.1"/>
    </source>
</evidence>
<accession>A0A5S9PKP4</accession>
<dbReference type="AlphaFoldDB" id="A0A5S9PKP4"/>
<evidence type="ECO:0000313" key="2">
    <source>
        <dbReference type="Proteomes" id="UP000434580"/>
    </source>
</evidence>
<gene>
    <name evidence="1" type="ORF">DPBNPPHM_01127</name>
</gene>
<protein>
    <recommendedName>
        <fullName evidence="3">Porin domain-containing protein</fullName>
    </recommendedName>
</protein>
<dbReference type="OrthoDB" id="197869at2"/>
<proteinExistence type="predicted"/>
<dbReference type="Proteomes" id="UP000434580">
    <property type="component" value="Unassembled WGS sequence"/>
</dbReference>
<dbReference type="EMBL" id="CACSII010000012">
    <property type="protein sequence ID" value="CAA0104908.1"/>
    <property type="molecule type" value="Genomic_DNA"/>
</dbReference>
<organism evidence="1 2">
    <name type="scientific">BD1-7 clade bacterium</name>
    <dbReference type="NCBI Taxonomy" id="2029982"/>
    <lineage>
        <taxon>Bacteria</taxon>
        <taxon>Pseudomonadati</taxon>
        <taxon>Pseudomonadota</taxon>
        <taxon>Gammaproteobacteria</taxon>
        <taxon>Cellvibrionales</taxon>
        <taxon>Spongiibacteraceae</taxon>
        <taxon>BD1-7 clade</taxon>
    </lineage>
</organism>
<evidence type="ECO:0008006" key="3">
    <source>
        <dbReference type="Google" id="ProtNLM"/>
    </source>
</evidence>
<reference evidence="1 2" key="1">
    <citation type="submission" date="2019-11" db="EMBL/GenBank/DDBJ databases">
        <authorList>
            <person name="Holert J."/>
        </authorList>
    </citation>
    <scope>NUCLEOTIDE SEQUENCE [LARGE SCALE GENOMIC DNA]</scope>
    <source>
        <strain evidence="1">BC5_2</strain>
    </source>
</reference>